<keyword evidence="3" id="KW-1185">Reference proteome</keyword>
<organism evidence="2 3">
    <name type="scientific">Treponema primitia (strain ATCC BAA-887 / DSM 12427 / ZAS-2)</name>
    <dbReference type="NCBI Taxonomy" id="545694"/>
    <lineage>
        <taxon>Bacteria</taxon>
        <taxon>Pseudomonadati</taxon>
        <taxon>Spirochaetota</taxon>
        <taxon>Spirochaetia</taxon>
        <taxon>Spirochaetales</taxon>
        <taxon>Treponemataceae</taxon>
        <taxon>Treponema</taxon>
    </lineage>
</organism>
<dbReference type="Pfam" id="PF03992">
    <property type="entry name" value="ABM"/>
    <property type="match status" value="1"/>
</dbReference>
<dbReference type="GO" id="GO:0004497">
    <property type="term" value="F:monooxygenase activity"/>
    <property type="evidence" value="ECO:0007669"/>
    <property type="project" value="UniProtKB-KW"/>
</dbReference>
<dbReference type="HOGENOM" id="CLU_131496_11_0_12"/>
<dbReference type="InterPro" id="IPR011008">
    <property type="entry name" value="Dimeric_a/b-barrel"/>
</dbReference>
<dbReference type="eggNOG" id="COG1359">
    <property type="taxonomic scope" value="Bacteria"/>
</dbReference>
<dbReference type="SUPFAM" id="SSF54909">
    <property type="entry name" value="Dimeric alpha+beta barrel"/>
    <property type="match status" value="1"/>
</dbReference>
<evidence type="ECO:0000313" key="3">
    <source>
        <dbReference type="Proteomes" id="UP000009223"/>
    </source>
</evidence>
<dbReference type="STRING" id="545694.TREPR_3341"/>
<dbReference type="Gene3D" id="3.30.70.100">
    <property type="match status" value="1"/>
</dbReference>
<keyword evidence="2" id="KW-0503">Monooxygenase</keyword>
<dbReference type="OrthoDB" id="9812754at2"/>
<dbReference type="KEGG" id="tpi:TREPR_3341"/>
<sequence length="105" mass="11772">MIVCIAKFKVKPGRREDFLKNSRPCIQASRDEKGNIGYDALLDPDDPDGIVYVEQWESMDAANAHGKSEHFLANQPQSAALREGKPKIVMYEAQLATQFPVQPLK</sequence>
<dbReference type="PANTHER" id="PTHR33336">
    <property type="entry name" value="QUINOL MONOOXYGENASE YGIN-RELATED"/>
    <property type="match status" value="1"/>
</dbReference>
<keyword evidence="2" id="KW-0560">Oxidoreductase</keyword>
<protein>
    <submittedName>
        <fullName evidence="2">Antibiotic biosynthesis monooxygenase</fullName>
    </submittedName>
</protein>
<proteinExistence type="predicted"/>
<dbReference type="PANTHER" id="PTHR33336:SF15">
    <property type="entry name" value="ABM DOMAIN-CONTAINING PROTEIN"/>
    <property type="match status" value="1"/>
</dbReference>
<accession>F5YK76</accession>
<evidence type="ECO:0000259" key="1">
    <source>
        <dbReference type="PROSITE" id="PS51725"/>
    </source>
</evidence>
<reference evidence="2 3" key="2">
    <citation type="journal article" date="2011" name="ISME J.">
        <title>RNA-seq reveals cooperative metabolic interactions between two termite-gut spirochete species in co-culture.</title>
        <authorList>
            <person name="Rosenthal A.Z."/>
            <person name="Matson E.G."/>
            <person name="Eldar A."/>
            <person name="Leadbetter J.R."/>
        </authorList>
    </citation>
    <scope>NUCLEOTIDE SEQUENCE [LARGE SCALE GENOMIC DNA]</scope>
    <source>
        <strain evidence="3">ATCC BAA-887 / DSM 12427 / ZAS-2</strain>
    </source>
</reference>
<dbReference type="Proteomes" id="UP000009223">
    <property type="component" value="Chromosome"/>
</dbReference>
<dbReference type="RefSeq" id="WP_015706937.1">
    <property type="nucleotide sequence ID" value="NC_015578.1"/>
</dbReference>
<dbReference type="InterPro" id="IPR050744">
    <property type="entry name" value="AI-2_Isomerase_LsrG"/>
</dbReference>
<dbReference type="InterPro" id="IPR007138">
    <property type="entry name" value="ABM_dom"/>
</dbReference>
<reference evidence="3" key="1">
    <citation type="submission" date="2009-12" db="EMBL/GenBank/DDBJ databases">
        <title>Complete sequence of Treponema primitia strain ZAS-2.</title>
        <authorList>
            <person name="Tetu S.G."/>
            <person name="Matson E."/>
            <person name="Ren Q."/>
            <person name="Seshadri R."/>
            <person name="Elbourne L."/>
            <person name="Hassan K.A."/>
            <person name="Durkin A."/>
            <person name="Radune D."/>
            <person name="Mohamoud Y."/>
            <person name="Shay R."/>
            <person name="Jin S."/>
            <person name="Zhang X."/>
            <person name="Lucey K."/>
            <person name="Ballor N.R."/>
            <person name="Ottesen E."/>
            <person name="Rosenthal R."/>
            <person name="Allen A."/>
            <person name="Leadbetter J.R."/>
            <person name="Paulsen I.T."/>
        </authorList>
    </citation>
    <scope>NUCLEOTIDE SEQUENCE [LARGE SCALE GENOMIC DNA]</scope>
    <source>
        <strain evidence="3">ATCC BAA-887 / DSM 12427 / ZAS-2</strain>
    </source>
</reference>
<dbReference type="EMBL" id="CP001843">
    <property type="protein sequence ID" value="AEF85096.1"/>
    <property type="molecule type" value="Genomic_DNA"/>
</dbReference>
<gene>
    <name evidence="2" type="ordered locus">TREPR_3341</name>
</gene>
<dbReference type="PROSITE" id="PS51725">
    <property type="entry name" value="ABM"/>
    <property type="match status" value="1"/>
</dbReference>
<dbReference type="AlphaFoldDB" id="F5YK76"/>
<feature type="domain" description="ABM" evidence="1">
    <location>
        <begin position="2"/>
        <end position="90"/>
    </location>
</feature>
<evidence type="ECO:0000313" key="2">
    <source>
        <dbReference type="EMBL" id="AEF85096.1"/>
    </source>
</evidence>
<name>F5YK76_TREPZ</name>